<accession>A0A174ILZ5</accession>
<keyword evidence="2" id="KW-0081">Bacteriolytic enzyme</keyword>
<evidence type="ECO:0000313" key="7">
    <source>
        <dbReference type="EMBL" id="MCE9236007.1"/>
    </source>
</evidence>
<dbReference type="EMBL" id="CZAP01000001">
    <property type="protein sequence ID" value="CUO86049.1"/>
    <property type="molecule type" value="Genomic_DNA"/>
</dbReference>
<evidence type="ECO:0000313" key="12">
    <source>
        <dbReference type="Proteomes" id="UP000440614"/>
    </source>
</evidence>
<dbReference type="EMBL" id="QSJP01000006">
    <property type="protein sequence ID" value="RHD88904.1"/>
    <property type="molecule type" value="Genomic_DNA"/>
</dbReference>
<evidence type="ECO:0000256" key="1">
    <source>
        <dbReference type="ARBA" id="ARBA00022529"/>
    </source>
</evidence>
<evidence type="ECO:0000313" key="9">
    <source>
        <dbReference type="Proteomes" id="UP000095576"/>
    </source>
</evidence>
<evidence type="ECO:0000313" key="8">
    <source>
        <dbReference type="EMBL" id="RHD88904.1"/>
    </source>
</evidence>
<evidence type="ECO:0000313" key="5">
    <source>
        <dbReference type="EMBL" id="KAB4304575.1"/>
    </source>
</evidence>
<dbReference type="Proteomes" id="UP000440614">
    <property type="component" value="Unassembled WGS sequence"/>
</dbReference>
<sequence>MRRYIIVLLSMLAICSVPCQSQTIDRALFERMVAITKHFEGWHDPKTTPGYVGYGHQLQKGERFPKTLTRQRADLLLRTDLLRHLRLYARYGRDAYLLATLSYQIGPAKLLGNGRYPKASLLTRLERGDRDILPLYLSYCKWRGKAVASIRKRRWVEYQLLYAER</sequence>
<reference evidence="7" key="4">
    <citation type="submission" date="2021-07" db="EMBL/GenBank/DDBJ databases">
        <title>Comparative genomics of Bacteroides fragilis group isolates reveals species-dependent resistance mechanisms and validates clinical tools for resistance prediction.</title>
        <authorList>
            <person name="Wallace M.J."/>
            <person name="Jean S."/>
            <person name="Wallace M.A."/>
            <person name="Carey-Ann B.D."/>
            <person name="Dantas G."/>
        </authorList>
    </citation>
    <scope>NUCLEOTIDE SEQUENCE</scope>
    <source>
        <strain evidence="7">BJH_160</strain>
    </source>
</reference>
<evidence type="ECO:0000313" key="11">
    <source>
        <dbReference type="Proteomes" id="UP000436858"/>
    </source>
</evidence>
<keyword evidence="1" id="KW-0929">Antimicrobial</keyword>
<dbReference type="Proteomes" id="UP001200544">
    <property type="component" value="Unassembled WGS sequence"/>
</dbReference>
<dbReference type="Gene3D" id="1.10.530.40">
    <property type="match status" value="1"/>
</dbReference>
<evidence type="ECO:0000313" key="4">
    <source>
        <dbReference type="EMBL" id="CUO86049.1"/>
    </source>
</evidence>
<keyword evidence="3" id="KW-0732">Signal</keyword>
<name>A0A174ILZ5_BACT4</name>
<dbReference type="InterPro" id="IPR023347">
    <property type="entry name" value="Lysozyme_dom_sf"/>
</dbReference>
<dbReference type="SUPFAM" id="SSF53955">
    <property type="entry name" value="Lysozyme-like"/>
    <property type="match status" value="1"/>
</dbReference>
<dbReference type="EMBL" id="JAHYQA010000001">
    <property type="protein sequence ID" value="MCE9236007.1"/>
    <property type="molecule type" value="Genomic_DNA"/>
</dbReference>
<dbReference type="GO" id="GO:0031640">
    <property type="term" value="P:killing of cells of another organism"/>
    <property type="evidence" value="ECO:0007669"/>
    <property type="project" value="UniProtKB-KW"/>
</dbReference>
<reference evidence="4 9" key="1">
    <citation type="submission" date="2015-09" db="EMBL/GenBank/DDBJ databases">
        <authorList>
            <consortium name="Pathogen Informatics"/>
        </authorList>
    </citation>
    <scope>NUCLEOTIDE SEQUENCE [LARGE SCALE GENOMIC DNA]</scope>
    <source>
        <strain evidence="4 9">2789STDY5834899</strain>
    </source>
</reference>
<dbReference type="Proteomes" id="UP000436858">
    <property type="component" value="Unassembled WGS sequence"/>
</dbReference>
<organism evidence="4 9">
    <name type="scientific">Bacteroides thetaiotaomicron</name>
    <dbReference type="NCBI Taxonomy" id="818"/>
    <lineage>
        <taxon>Bacteria</taxon>
        <taxon>Pseudomonadati</taxon>
        <taxon>Bacteroidota</taxon>
        <taxon>Bacteroidia</taxon>
        <taxon>Bacteroidales</taxon>
        <taxon>Bacteroidaceae</taxon>
        <taxon>Bacteroides</taxon>
    </lineage>
</organism>
<dbReference type="GeneID" id="93485218"/>
<dbReference type="InterPro" id="IPR023346">
    <property type="entry name" value="Lysozyme-like_dom_sf"/>
</dbReference>
<dbReference type="GO" id="GO:0003796">
    <property type="term" value="F:lysozyme activity"/>
    <property type="evidence" value="ECO:0007669"/>
    <property type="project" value="InterPro"/>
</dbReference>
<dbReference type="Proteomes" id="UP000095576">
    <property type="component" value="Unassembled WGS sequence"/>
</dbReference>
<dbReference type="EMBL" id="WCRY01000011">
    <property type="protein sequence ID" value="KAB4481748.1"/>
    <property type="molecule type" value="Genomic_DNA"/>
</dbReference>
<feature type="chain" id="PRO_5044368868" evidence="3">
    <location>
        <begin position="22"/>
        <end position="165"/>
    </location>
</feature>
<feature type="signal peptide" evidence="3">
    <location>
        <begin position="1"/>
        <end position="21"/>
    </location>
</feature>
<reference evidence="11 12" key="3">
    <citation type="journal article" date="2019" name="Nat. Med.">
        <title>A library of human gut bacterial isolates paired with longitudinal multiomics data enables mechanistic microbiome research.</title>
        <authorList>
            <person name="Poyet M."/>
            <person name="Groussin M."/>
            <person name="Gibbons S.M."/>
            <person name="Avila-Pacheco J."/>
            <person name="Jiang X."/>
            <person name="Kearney S.M."/>
            <person name="Perrotta A.R."/>
            <person name="Berdy B."/>
            <person name="Zhao S."/>
            <person name="Lieberman T.D."/>
            <person name="Swanson P.K."/>
            <person name="Smith M."/>
            <person name="Roesemann S."/>
            <person name="Alexander J.E."/>
            <person name="Rich S.A."/>
            <person name="Livny J."/>
            <person name="Vlamakis H."/>
            <person name="Clish C."/>
            <person name="Bullock K."/>
            <person name="Deik A."/>
            <person name="Scott J."/>
            <person name="Pierce K.A."/>
            <person name="Xavier R.J."/>
            <person name="Alm E.J."/>
        </authorList>
    </citation>
    <scope>NUCLEOTIDE SEQUENCE [LARGE SCALE GENOMIC DNA]</scope>
    <source>
        <strain evidence="6 11">BIOML-A162</strain>
        <strain evidence="5 12">BIOML-A188</strain>
    </source>
</reference>
<evidence type="ECO:0000313" key="6">
    <source>
        <dbReference type="EMBL" id="KAB4481748.1"/>
    </source>
</evidence>
<gene>
    <name evidence="8" type="ORF">DW780_09190</name>
    <name evidence="4" type="ORF">ERS852511_00365</name>
    <name evidence="6" type="ORF">GAN91_12735</name>
    <name evidence="5" type="ORF">GAO51_28050</name>
    <name evidence="7" type="ORF">K0H07_02390</name>
</gene>
<evidence type="ECO:0000313" key="10">
    <source>
        <dbReference type="Proteomes" id="UP000284785"/>
    </source>
</evidence>
<dbReference type="GO" id="GO:0042742">
    <property type="term" value="P:defense response to bacterium"/>
    <property type="evidence" value="ECO:0007669"/>
    <property type="project" value="UniProtKB-KW"/>
</dbReference>
<evidence type="ECO:0000256" key="2">
    <source>
        <dbReference type="ARBA" id="ARBA00022638"/>
    </source>
</evidence>
<proteinExistence type="predicted"/>
<dbReference type="EMBL" id="WCSY01000047">
    <property type="protein sequence ID" value="KAB4304575.1"/>
    <property type="molecule type" value="Genomic_DNA"/>
</dbReference>
<dbReference type="RefSeq" id="WP_005816141.1">
    <property type="nucleotide sequence ID" value="NZ_AP022660.1"/>
</dbReference>
<dbReference type="Proteomes" id="UP000284785">
    <property type="component" value="Unassembled WGS sequence"/>
</dbReference>
<protein>
    <submittedName>
        <fullName evidence="4 5">Lysozyme</fullName>
    </submittedName>
</protein>
<reference evidence="8 10" key="2">
    <citation type="submission" date="2018-08" db="EMBL/GenBank/DDBJ databases">
        <title>A genome reference for cultivated species of the human gut microbiota.</title>
        <authorList>
            <person name="Zou Y."/>
            <person name="Xue W."/>
            <person name="Luo G."/>
        </authorList>
    </citation>
    <scope>NUCLEOTIDE SEQUENCE [LARGE SCALE GENOMIC DNA]</scope>
    <source>
        <strain evidence="8 10">AM30-26</strain>
    </source>
</reference>
<dbReference type="AlphaFoldDB" id="A0A174ILZ5"/>
<evidence type="ECO:0000256" key="3">
    <source>
        <dbReference type="SAM" id="SignalP"/>
    </source>
</evidence>